<feature type="compositionally biased region" description="Polar residues" evidence="1">
    <location>
        <begin position="321"/>
        <end position="331"/>
    </location>
</feature>
<evidence type="ECO:0000313" key="4">
    <source>
        <dbReference type="Proteomes" id="UP000693981"/>
    </source>
</evidence>
<organism evidence="3 4">
    <name type="scientific">Phytophthora boehmeriae</name>
    <dbReference type="NCBI Taxonomy" id="109152"/>
    <lineage>
        <taxon>Eukaryota</taxon>
        <taxon>Sar</taxon>
        <taxon>Stramenopiles</taxon>
        <taxon>Oomycota</taxon>
        <taxon>Peronosporomycetes</taxon>
        <taxon>Peronosporales</taxon>
        <taxon>Peronosporaceae</taxon>
        <taxon>Phytophthora</taxon>
    </lineage>
</organism>
<keyword evidence="2" id="KW-0732">Signal</keyword>
<feature type="compositionally biased region" description="Polar residues" evidence="1">
    <location>
        <begin position="358"/>
        <end position="367"/>
    </location>
</feature>
<feature type="compositionally biased region" description="Low complexity" evidence="1">
    <location>
        <begin position="174"/>
        <end position="185"/>
    </location>
</feature>
<feature type="compositionally biased region" description="Low complexity" evidence="1">
    <location>
        <begin position="193"/>
        <end position="224"/>
    </location>
</feature>
<evidence type="ECO:0000256" key="1">
    <source>
        <dbReference type="SAM" id="MobiDB-lite"/>
    </source>
</evidence>
<feature type="region of interest" description="Disordered" evidence="1">
    <location>
        <begin position="164"/>
        <end position="367"/>
    </location>
</feature>
<feature type="compositionally biased region" description="Acidic residues" evidence="1">
    <location>
        <begin position="302"/>
        <end position="313"/>
    </location>
</feature>
<reference evidence="3" key="1">
    <citation type="submission" date="2021-02" db="EMBL/GenBank/DDBJ databases">
        <authorList>
            <person name="Palmer J.M."/>
        </authorList>
    </citation>
    <scope>NUCLEOTIDE SEQUENCE</scope>
    <source>
        <strain evidence="3">SCRP23</strain>
    </source>
</reference>
<proteinExistence type="predicted"/>
<feature type="signal peptide" evidence="2">
    <location>
        <begin position="1"/>
        <end position="21"/>
    </location>
</feature>
<feature type="compositionally biased region" description="Basic and acidic residues" evidence="1">
    <location>
        <begin position="286"/>
        <end position="297"/>
    </location>
</feature>
<name>A0A8T1XC34_9STRA</name>
<gene>
    <name evidence="3" type="ORF">PHYBOEH_003861</name>
</gene>
<comment type="caution">
    <text evidence="3">The sequence shown here is derived from an EMBL/GenBank/DDBJ whole genome shotgun (WGS) entry which is preliminary data.</text>
</comment>
<feature type="chain" id="PRO_5035851626" evidence="2">
    <location>
        <begin position="22"/>
        <end position="367"/>
    </location>
</feature>
<dbReference type="Proteomes" id="UP000693981">
    <property type="component" value="Unassembled WGS sequence"/>
</dbReference>
<dbReference type="OrthoDB" id="79721at2759"/>
<dbReference type="EMBL" id="JAGDFL010000021">
    <property type="protein sequence ID" value="KAG7400950.1"/>
    <property type="molecule type" value="Genomic_DNA"/>
</dbReference>
<protein>
    <submittedName>
        <fullName evidence="3">Uncharacterized protein</fullName>
    </submittedName>
</protein>
<evidence type="ECO:0000313" key="3">
    <source>
        <dbReference type="EMBL" id="KAG7400950.1"/>
    </source>
</evidence>
<dbReference type="AlphaFoldDB" id="A0A8T1XC34"/>
<accession>A0A8T1XC34</accession>
<evidence type="ECO:0000256" key="2">
    <source>
        <dbReference type="SAM" id="SignalP"/>
    </source>
</evidence>
<sequence>MRPVTALLAVLLIALSTPSHALQVSVCGDATYDLPDDRGAICASANPTPTGTACPLKGDTASADCVEGLASYSSGECVAPEDAVCALVTDTTWGCVLPSVGCGGKALTTSAPVIEDQCETWDYDEEESASSIDDSSLFDGNEDYDESWFVEVTKVTVLFACGEDTPTPAPTSEPTPAATSEIDTPTPAPTAEPTPAATMDTDTPTPAEPTPTADTTETPKATPASTSDNTDIPEPTPAATSDAGGASGSDTTDSAMSESTASSESTATSETESSAETGDQSATQRIPDDSSDMDKSISETQETGDSEVTEEPDTGALASTAGDSSSVQQSTGFGGIMLLSEPSDVLGTLKPADIPDLTKTTNSTEDV</sequence>
<feature type="compositionally biased region" description="Low complexity" evidence="1">
    <location>
        <begin position="238"/>
        <end position="277"/>
    </location>
</feature>
<keyword evidence="4" id="KW-1185">Reference proteome</keyword>